<gene>
    <name evidence="2" type="ORF">ACFQJ7_05285</name>
</gene>
<feature type="compositionally biased region" description="Low complexity" evidence="1">
    <location>
        <begin position="440"/>
        <end position="470"/>
    </location>
</feature>
<feature type="region of interest" description="Disordered" evidence="1">
    <location>
        <begin position="413"/>
        <end position="488"/>
    </location>
</feature>
<dbReference type="Pfam" id="PF08309">
    <property type="entry name" value="LVIVD"/>
    <property type="match status" value="2"/>
</dbReference>
<comment type="caution">
    <text evidence="2">The sequence shown here is derived from an EMBL/GenBank/DDBJ whole genome shotgun (WGS) entry which is preliminary data.</text>
</comment>
<dbReference type="EMBL" id="JBHSZQ010000004">
    <property type="protein sequence ID" value="MFC7125453.1"/>
    <property type="molecule type" value="Genomic_DNA"/>
</dbReference>
<protein>
    <recommendedName>
        <fullName evidence="4">LVIVD repeat-containing protein</fullName>
    </recommendedName>
</protein>
<dbReference type="RefSeq" id="WP_267636449.1">
    <property type="nucleotide sequence ID" value="NZ_JAODIY010000004.1"/>
</dbReference>
<accession>A0ABD5X2N9</accession>
<name>A0ABD5X2N9_9EURY</name>
<dbReference type="AlphaFoldDB" id="A0ABD5X2N9"/>
<dbReference type="InterPro" id="IPR013211">
    <property type="entry name" value="LVIVD"/>
</dbReference>
<evidence type="ECO:0000313" key="3">
    <source>
        <dbReference type="Proteomes" id="UP001596414"/>
    </source>
</evidence>
<evidence type="ECO:0000313" key="2">
    <source>
        <dbReference type="EMBL" id="MFC7125453.1"/>
    </source>
</evidence>
<sequence>MKRRHFFRTIGAAVSLPLVASGRGSATGESTSAQTPYEPLGTIDIPGAREATVHDDGDSAYVAVRDGFVSVDISDPENPTLLAERRGVESTDGSSMRGVYDLWAWNDRLIVPGPAQPLPASAQGFALFDISEPADPQKLAWYGTDHYIHNCYFEDGIIYLTGSGLPTNPLIMIDIADDNPTELGRWSLVDHESEWKNTALSGRVLHDVYVQNGVAYLPYWDSGTWVVDVSDPTDPTVRSRVGDYSLAELTEFSASEARREAFIPGGNAHYAQPDEEGEILAVGKEAWAATGPGTDGEQIGGPGGIDLWDISNKDSPEKFAHIEAPESYDNTQSGWFTTAHNVDIVGDRLYASWYYGGVTVHDISTPSEPERMVWWRDPTETCFWTAQSVTAGEAFLGSSIKLGPGFNAPNETTPGLYLFPDEAGKQADPPNLVAGPPAEPTETQTSTPEATATPTTTPTEEPSTAPTSTTVREQETTGADDDGPGFGIAGAVTGIGGLAYTLARHSDGSSSEE</sequence>
<organism evidence="2 3">
    <name type="scientific">Halovenus rubra</name>
    <dbReference type="NCBI Taxonomy" id="869890"/>
    <lineage>
        <taxon>Archaea</taxon>
        <taxon>Methanobacteriati</taxon>
        <taxon>Methanobacteriota</taxon>
        <taxon>Stenosarchaea group</taxon>
        <taxon>Halobacteria</taxon>
        <taxon>Halobacteriales</taxon>
        <taxon>Haloarculaceae</taxon>
        <taxon>Halovenus</taxon>
    </lineage>
</organism>
<evidence type="ECO:0000256" key="1">
    <source>
        <dbReference type="SAM" id="MobiDB-lite"/>
    </source>
</evidence>
<reference evidence="2 3" key="1">
    <citation type="journal article" date="2014" name="Int. J. Syst. Evol. Microbiol.">
        <title>Complete genome sequence of Corynebacterium casei LMG S-19264T (=DSM 44701T), isolated from a smear-ripened cheese.</title>
        <authorList>
            <consortium name="US DOE Joint Genome Institute (JGI-PGF)"/>
            <person name="Walter F."/>
            <person name="Albersmeier A."/>
            <person name="Kalinowski J."/>
            <person name="Ruckert C."/>
        </authorList>
    </citation>
    <scope>NUCLEOTIDE SEQUENCE [LARGE SCALE GENOMIC DNA]</scope>
    <source>
        <strain evidence="2 3">CGMCC 4.7215</strain>
    </source>
</reference>
<evidence type="ECO:0008006" key="4">
    <source>
        <dbReference type="Google" id="ProtNLM"/>
    </source>
</evidence>
<proteinExistence type="predicted"/>
<dbReference type="Proteomes" id="UP001596414">
    <property type="component" value="Unassembled WGS sequence"/>
</dbReference>